<evidence type="ECO:0000313" key="1">
    <source>
        <dbReference type="EMBL" id="KAK4604607.1"/>
    </source>
</evidence>
<protein>
    <recommendedName>
        <fullName evidence="3">Reverse transcriptase-like protein</fullName>
    </recommendedName>
</protein>
<gene>
    <name evidence="1" type="ORF">RGQ29_012895</name>
</gene>
<dbReference type="PANTHER" id="PTHR33116">
    <property type="entry name" value="REVERSE TRANSCRIPTASE ZINC-BINDING DOMAIN-CONTAINING PROTEIN-RELATED-RELATED"/>
    <property type="match status" value="1"/>
</dbReference>
<keyword evidence="2" id="KW-1185">Reference proteome</keyword>
<dbReference type="AlphaFoldDB" id="A0AAN7G5P8"/>
<sequence>MERMMENFWWSQSQQEAKLGWISWKRICNSKANGGLGFRNLKAFNLAMLAKQAWRILTNPSSLVAKVLKARYFPTGDVLNAKLGSSPSYSWRSIYSSLEIIRRGTQ</sequence>
<accession>A0AAN7G5P8</accession>
<evidence type="ECO:0000313" key="2">
    <source>
        <dbReference type="Proteomes" id="UP001324115"/>
    </source>
</evidence>
<evidence type="ECO:0008006" key="3">
    <source>
        <dbReference type="Google" id="ProtNLM"/>
    </source>
</evidence>
<organism evidence="1 2">
    <name type="scientific">Quercus rubra</name>
    <name type="common">Northern red oak</name>
    <name type="synonym">Quercus borealis</name>
    <dbReference type="NCBI Taxonomy" id="3512"/>
    <lineage>
        <taxon>Eukaryota</taxon>
        <taxon>Viridiplantae</taxon>
        <taxon>Streptophyta</taxon>
        <taxon>Embryophyta</taxon>
        <taxon>Tracheophyta</taxon>
        <taxon>Spermatophyta</taxon>
        <taxon>Magnoliopsida</taxon>
        <taxon>eudicotyledons</taxon>
        <taxon>Gunneridae</taxon>
        <taxon>Pentapetalae</taxon>
        <taxon>rosids</taxon>
        <taxon>fabids</taxon>
        <taxon>Fagales</taxon>
        <taxon>Fagaceae</taxon>
        <taxon>Quercus</taxon>
    </lineage>
</organism>
<dbReference type="Proteomes" id="UP001324115">
    <property type="component" value="Unassembled WGS sequence"/>
</dbReference>
<dbReference type="PANTHER" id="PTHR33116:SF86">
    <property type="entry name" value="REVERSE TRANSCRIPTASE DOMAIN-CONTAINING PROTEIN"/>
    <property type="match status" value="1"/>
</dbReference>
<name>A0AAN7G5P8_QUERU</name>
<proteinExistence type="predicted"/>
<dbReference type="EMBL" id="JAXUIC010000002">
    <property type="protein sequence ID" value="KAK4604607.1"/>
    <property type="molecule type" value="Genomic_DNA"/>
</dbReference>
<comment type="caution">
    <text evidence="1">The sequence shown here is derived from an EMBL/GenBank/DDBJ whole genome shotgun (WGS) entry which is preliminary data.</text>
</comment>
<reference evidence="1 2" key="1">
    <citation type="journal article" date="2023" name="G3 (Bethesda)">
        <title>A haplotype-resolved chromosome-scale genome for Quercus rubra L. provides insights into the genetics of adaptive traits for red oak species.</title>
        <authorList>
            <person name="Kapoor B."/>
            <person name="Jenkins J."/>
            <person name="Schmutz J."/>
            <person name="Zhebentyayeva T."/>
            <person name="Kuelheim C."/>
            <person name="Coggeshall M."/>
            <person name="Heim C."/>
            <person name="Lasky J.R."/>
            <person name="Leites L."/>
            <person name="Islam-Faridi N."/>
            <person name="Romero-Severson J."/>
            <person name="DeLeo V.L."/>
            <person name="Lucas S.M."/>
            <person name="Lazic D."/>
            <person name="Gailing O."/>
            <person name="Carlson J."/>
            <person name="Staton M."/>
        </authorList>
    </citation>
    <scope>NUCLEOTIDE SEQUENCE [LARGE SCALE GENOMIC DNA]</scope>
    <source>
        <strain evidence="1">Pseudo-F2</strain>
    </source>
</reference>